<accession>D6Y7W0</accession>
<evidence type="ECO:0000256" key="1">
    <source>
        <dbReference type="SAM" id="MobiDB-lite"/>
    </source>
</evidence>
<dbReference type="EMBL" id="CP001874">
    <property type="protein sequence ID" value="ADG87779.1"/>
    <property type="molecule type" value="Genomic_DNA"/>
</dbReference>
<evidence type="ECO:0000313" key="2">
    <source>
        <dbReference type="EMBL" id="ADG87779.1"/>
    </source>
</evidence>
<feature type="compositionally biased region" description="Low complexity" evidence="1">
    <location>
        <begin position="108"/>
        <end position="120"/>
    </location>
</feature>
<sequence length="166" mass="17206">MEQFDRPRVTRRALLGAAAAGLALGGCSREEPPAPRPPDPQTVLLRSLIEDKTRLIALYRQTAAAHTGLAPALEPFVQRHTAHLDALRRLLPEDAASPSAPASPAPSPSATASPDASLSGLRAAERRAAAGRPTQMASASPALAQLLASIGACEAVHVVALGRLHD</sequence>
<dbReference type="AlphaFoldDB" id="D6Y7W0"/>
<dbReference type="STRING" id="469371.Tbis_1057"/>
<evidence type="ECO:0000313" key="3">
    <source>
        <dbReference type="Proteomes" id="UP000006640"/>
    </source>
</evidence>
<feature type="region of interest" description="Disordered" evidence="1">
    <location>
        <begin position="88"/>
        <end position="120"/>
    </location>
</feature>
<dbReference type="HOGENOM" id="CLU_1634475_0_0_11"/>
<dbReference type="eggNOG" id="ENOG503475T">
    <property type="taxonomic scope" value="Bacteria"/>
</dbReference>
<name>D6Y7W0_THEBD</name>
<protein>
    <submittedName>
        <fullName evidence="2">Uncharacterized protein</fullName>
    </submittedName>
</protein>
<reference evidence="2 3" key="1">
    <citation type="submission" date="2010-01" db="EMBL/GenBank/DDBJ databases">
        <title>The complete genome of Thermobispora bispora DSM 43833.</title>
        <authorList>
            <consortium name="US DOE Joint Genome Institute (JGI-PGF)"/>
            <person name="Lucas S."/>
            <person name="Copeland A."/>
            <person name="Lapidus A."/>
            <person name="Glavina del Rio T."/>
            <person name="Dalin E."/>
            <person name="Tice H."/>
            <person name="Bruce D."/>
            <person name="Goodwin L."/>
            <person name="Pitluck S."/>
            <person name="Kyrpides N."/>
            <person name="Mavromatis K."/>
            <person name="Ivanova N."/>
            <person name="Mikhailova N."/>
            <person name="Chertkov O."/>
            <person name="Brettin T."/>
            <person name="Detter J.C."/>
            <person name="Han C."/>
            <person name="Larimer F."/>
            <person name="Land M."/>
            <person name="Hauser L."/>
            <person name="Markowitz V."/>
            <person name="Cheng J.-F."/>
            <person name="Hugenholtz P."/>
            <person name="Woyke T."/>
            <person name="Wu D."/>
            <person name="Jando M."/>
            <person name="Schneider S."/>
            <person name="Klenk H.-P."/>
            <person name="Eisen J.A."/>
        </authorList>
    </citation>
    <scope>NUCLEOTIDE SEQUENCE [LARGE SCALE GENOMIC DNA]</scope>
    <source>
        <strain evidence="3">ATCC 19993 / DSM 43833 / CBS 139.67 / JCM 10125 / KCTC 9307 / NBRC 14880 / R51</strain>
    </source>
</reference>
<dbReference type="KEGG" id="tbi:Tbis_1057"/>
<keyword evidence="3" id="KW-1185">Reference proteome</keyword>
<gene>
    <name evidence="2" type="ordered locus">Tbis_1057</name>
</gene>
<dbReference type="RefSeq" id="WP_013131312.1">
    <property type="nucleotide sequence ID" value="NC_014165.1"/>
</dbReference>
<dbReference type="PROSITE" id="PS51257">
    <property type="entry name" value="PROKAR_LIPOPROTEIN"/>
    <property type="match status" value="1"/>
</dbReference>
<dbReference type="OrthoDB" id="3536887at2"/>
<dbReference type="Proteomes" id="UP000006640">
    <property type="component" value="Chromosome"/>
</dbReference>
<organism evidence="2 3">
    <name type="scientific">Thermobispora bispora (strain ATCC 19993 / DSM 43833 / CBS 139.67 / JCM 10125 / KCTC 9307 / NBRC 14880 / R51)</name>
    <dbReference type="NCBI Taxonomy" id="469371"/>
    <lineage>
        <taxon>Bacteria</taxon>
        <taxon>Bacillati</taxon>
        <taxon>Actinomycetota</taxon>
        <taxon>Actinomycetes</taxon>
        <taxon>Streptosporangiales</taxon>
        <taxon>Streptosporangiaceae</taxon>
        <taxon>Thermobispora</taxon>
    </lineage>
</organism>
<proteinExistence type="predicted"/>